<protein>
    <recommendedName>
        <fullName evidence="5">VWA domain-containing protein</fullName>
    </recommendedName>
</protein>
<evidence type="ECO:0000313" key="3">
    <source>
        <dbReference type="EMBL" id="GGG64584.1"/>
    </source>
</evidence>
<keyword evidence="4" id="KW-1185">Reference proteome</keyword>
<name>A0A917H2C4_9MICC</name>
<evidence type="ECO:0000313" key="4">
    <source>
        <dbReference type="Proteomes" id="UP000638848"/>
    </source>
</evidence>
<dbReference type="Proteomes" id="UP000638848">
    <property type="component" value="Unassembled WGS sequence"/>
</dbReference>
<reference evidence="3" key="2">
    <citation type="submission" date="2020-09" db="EMBL/GenBank/DDBJ databases">
        <authorList>
            <person name="Sun Q."/>
            <person name="Zhou Y."/>
        </authorList>
    </citation>
    <scope>NUCLEOTIDE SEQUENCE</scope>
    <source>
        <strain evidence="3">CGMCC 1.12187</strain>
    </source>
</reference>
<evidence type="ECO:0008006" key="5">
    <source>
        <dbReference type="Google" id="ProtNLM"/>
    </source>
</evidence>
<dbReference type="PANTHER" id="PTHR38730">
    <property type="entry name" value="SLL7028 PROTEIN"/>
    <property type="match status" value="1"/>
</dbReference>
<dbReference type="Pfam" id="PF09967">
    <property type="entry name" value="DUF2201"/>
    <property type="match status" value="1"/>
</dbReference>
<proteinExistence type="predicted"/>
<gene>
    <name evidence="3" type="ORF">GCM10011374_30300</name>
</gene>
<feature type="domain" description="Putative metallopeptidase" evidence="2">
    <location>
        <begin position="22"/>
        <end position="284"/>
    </location>
</feature>
<organism evidence="3 4">
    <name type="scientific">Kocuria dechangensis</name>
    <dbReference type="NCBI Taxonomy" id="1176249"/>
    <lineage>
        <taxon>Bacteria</taxon>
        <taxon>Bacillati</taxon>
        <taxon>Actinomycetota</taxon>
        <taxon>Actinomycetes</taxon>
        <taxon>Micrococcales</taxon>
        <taxon>Micrococcaceae</taxon>
        <taxon>Kocuria</taxon>
    </lineage>
</organism>
<dbReference type="InterPro" id="IPR025154">
    <property type="entry name" value="Put_metallopeptidase_dom"/>
</dbReference>
<reference evidence="3" key="1">
    <citation type="journal article" date="2014" name="Int. J. Syst. Evol. Microbiol.">
        <title>Complete genome sequence of Corynebacterium casei LMG S-19264T (=DSM 44701T), isolated from a smear-ripened cheese.</title>
        <authorList>
            <consortium name="US DOE Joint Genome Institute (JGI-PGF)"/>
            <person name="Walter F."/>
            <person name="Albersmeier A."/>
            <person name="Kalinowski J."/>
            <person name="Ruckert C."/>
        </authorList>
    </citation>
    <scope>NUCLEOTIDE SEQUENCE</scope>
    <source>
        <strain evidence="3">CGMCC 1.12187</strain>
    </source>
</reference>
<comment type="caution">
    <text evidence="3">The sequence shown here is derived from an EMBL/GenBank/DDBJ whole genome shotgun (WGS) entry which is preliminary data.</text>
</comment>
<dbReference type="EMBL" id="BMEQ01000019">
    <property type="protein sequence ID" value="GGG64584.1"/>
    <property type="molecule type" value="Genomic_DNA"/>
</dbReference>
<dbReference type="Pfam" id="PF13203">
    <property type="entry name" value="DUF2201_N"/>
    <property type="match status" value="1"/>
</dbReference>
<feature type="domain" description="VWA-like" evidence="1">
    <location>
        <begin position="294"/>
        <end position="416"/>
    </location>
</feature>
<evidence type="ECO:0000259" key="2">
    <source>
        <dbReference type="Pfam" id="PF13203"/>
    </source>
</evidence>
<evidence type="ECO:0000259" key="1">
    <source>
        <dbReference type="Pfam" id="PF09967"/>
    </source>
</evidence>
<accession>A0A917H2C4</accession>
<dbReference type="PANTHER" id="PTHR38730:SF1">
    <property type="entry name" value="SLL7028 PROTEIN"/>
    <property type="match status" value="1"/>
</dbReference>
<dbReference type="AlphaFoldDB" id="A0A917H2C4"/>
<dbReference type="InterPro" id="IPR018698">
    <property type="entry name" value="VWA-like_dom"/>
</dbReference>
<sequence length="421" mass="45209">MSGMKTIADLTDTQLDSWRAGIKAAVERMPYFADLIYKLTPLISDDVVHVSSDTDYRVYIAAEALESDDVLLGEMVLHAVHHLFSAHHQITADLGVPHSRKVLFNLAADLFVNDELITAGCVRIAEHSVHHSHLGFEKQESVQAYYRLLVGRFRDDEGLGAEDDATGCGSVVGLSAPYEYDGELGHEVTEAMTEAEIAEIVATTVQNILDTDGGWGVGVVPGGLLASAAARKEVTTTPWEKILDAYMSTVLSRAKAAAKASYKRINRRHHSTVTASGRKVINPGKAGKSLTATVYIDQSGSMAQAEINMAVAECHTIADRRGVTLQVAYVDTRVHEPITYTGPESLPVATPNGGTDMIAAITHAEASGTALCIVATDGGTPWPSEKPSVPVIVVLTQAGWRLRESVPSWANVVRMDSPNGR</sequence>